<dbReference type="InterPro" id="IPR050595">
    <property type="entry name" value="Bact_response_regulator"/>
</dbReference>
<sequence>MCVEGTLIRRVLLVEDDPGMRDAIRALLVRVGFQVAVATDSAEAWELLGRGPRPAAILVDLYTPRMTGHDLVARVRRTPRLAQVPIIAMSGERATRDRPAAEAFLEKPFSREQLEWALHEVGAS</sequence>
<organism evidence="5 6">
    <name type="scientific">Anaeromyxobacter oryzae</name>
    <dbReference type="NCBI Taxonomy" id="2918170"/>
    <lineage>
        <taxon>Bacteria</taxon>
        <taxon>Pseudomonadati</taxon>
        <taxon>Myxococcota</taxon>
        <taxon>Myxococcia</taxon>
        <taxon>Myxococcales</taxon>
        <taxon>Cystobacterineae</taxon>
        <taxon>Anaeromyxobacteraceae</taxon>
        <taxon>Anaeromyxobacter</taxon>
    </lineage>
</organism>
<feature type="domain" description="Response regulatory" evidence="4">
    <location>
        <begin position="10"/>
        <end position="122"/>
    </location>
</feature>
<evidence type="ECO:0000256" key="2">
    <source>
        <dbReference type="ARBA" id="ARBA00023012"/>
    </source>
</evidence>
<accession>A0ABN6MU29</accession>
<keyword evidence="2" id="KW-0902">Two-component regulatory system</keyword>
<keyword evidence="1 3" id="KW-0597">Phosphoprotein</keyword>
<evidence type="ECO:0000259" key="4">
    <source>
        <dbReference type="PROSITE" id="PS50110"/>
    </source>
</evidence>
<evidence type="ECO:0000256" key="1">
    <source>
        <dbReference type="ARBA" id="ARBA00022553"/>
    </source>
</evidence>
<dbReference type="Gene3D" id="3.40.50.2300">
    <property type="match status" value="1"/>
</dbReference>
<reference evidence="6" key="1">
    <citation type="journal article" date="2022" name="Int. J. Syst. Evol. Microbiol.">
        <title>Anaeromyxobacter oryzae sp. nov., Anaeromyxobacter diazotrophicus sp. nov. and Anaeromyxobacter paludicola sp. nov., isolated from paddy soils.</title>
        <authorList>
            <person name="Itoh H."/>
            <person name="Xu Z."/>
            <person name="Mise K."/>
            <person name="Masuda Y."/>
            <person name="Ushijima N."/>
            <person name="Hayakawa C."/>
            <person name="Shiratori Y."/>
            <person name="Senoo K."/>
        </authorList>
    </citation>
    <scope>NUCLEOTIDE SEQUENCE [LARGE SCALE GENOMIC DNA]</scope>
    <source>
        <strain evidence="6">Red232</strain>
    </source>
</reference>
<dbReference type="PROSITE" id="PS50110">
    <property type="entry name" value="RESPONSE_REGULATORY"/>
    <property type="match status" value="1"/>
</dbReference>
<dbReference type="PANTHER" id="PTHR44591">
    <property type="entry name" value="STRESS RESPONSE REGULATOR PROTEIN 1"/>
    <property type="match status" value="1"/>
</dbReference>
<dbReference type="EMBL" id="AP025591">
    <property type="protein sequence ID" value="BDG03254.1"/>
    <property type="molecule type" value="Genomic_DNA"/>
</dbReference>
<name>A0ABN6MU29_9BACT</name>
<keyword evidence="6" id="KW-1185">Reference proteome</keyword>
<dbReference type="Proteomes" id="UP001162891">
    <property type="component" value="Chromosome"/>
</dbReference>
<dbReference type="PANTHER" id="PTHR44591:SF14">
    <property type="entry name" value="PROTEIN PILG"/>
    <property type="match status" value="1"/>
</dbReference>
<protein>
    <submittedName>
        <fullName evidence="5">Response regulator</fullName>
    </submittedName>
</protein>
<evidence type="ECO:0000313" key="6">
    <source>
        <dbReference type="Proteomes" id="UP001162891"/>
    </source>
</evidence>
<dbReference type="InterPro" id="IPR011006">
    <property type="entry name" value="CheY-like_superfamily"/>
</dbReference>
<dbReference type="SMART" id="SM00448">
    <property type="entry name" value="REC"/>
    <property type="match status" value="1"/>
</dbReference>
<dbReference type="SUPFAM" id="SSF52172">
    <property type="entry name" value="CheY-like"/>
    <property type="match status" value="1"/>
</dbReference>
<dbReference type="Pfam" id="PF00072">
    <property type="entry name" value="Response_reg"/>
    <property type="match status" value="1"/>
</dbReference>
<feature type="modified residue" description="4-aspartylphosphate" evidence="3">
    <location>
        <position position="60"/>
    </location>
</feature>
<evidence type="ECO:0000256" key="3">
    <source>
        <dbReference type="PROSITE-ProRule" id="PRU00169"/>
    </source>
</evidence>
<gene>
    <name evidence="5" type="ORF">AMOR_22500</name>
</gene>
<proteinExistence type="predicted"/>
<dbReference type="CDD" id="cd00156">
    <property type="entry name" value="REC"/>
    <property type="match status" value="1"/>
</dbReference>
<evidence type="ECO:0000313" key="5">
    <source>
        <dbReference type="EMBL" id="BDG03254.1"/>
    </source>
</evidence>
<dbReference type="InterPro" id="IPR001789">
    <property type="entry name" value="Sig_transdc_resp-reg_receiver"/>
</dbReference>